<evidence type="ECO:0000313" key="2">
    <source>
        <dbReference type="EMBL" id="ASV75057.1"/>
    </source>
</evidence>
<dbReference type="Pfam" id="PF13517">
    <property type="entry name" value="FG-GAP_3"/>
    <property type="match status" value="2"/>
</dbReference>
<dbReference type="Proteomes" id="UP000215086">
    <property type="component" value="Chromosome"/>
</dbReference>
<evidence type="ECO:0000256" key="1">
    <source>
        <dbReference type="ARBA" id="ARBA00022729"/>
    </source>
</evidence>
<dbReference type="SUPFAM" id="SSF69318">
    <property type="entry name" value="Integrin alpha N-terminal domain"/>
    <property type="match status" value="1"/>
</dbReference>
<dbReference type="KEGG" id="ttf:THTE_2455"/>
<reference evidence="2 3" key="1">
    <citation type="journal article" name="Front. Microbiol.">
        <title>Sugar Metabolism of the First Thermophilic Planctomycete Thermogutta terrifontis: Comparative Genomic and Transcriptomic Approaches.</title>
        <authorList>
            <person name="Elcheninov A.G."/>
            <person name="Menzel P."/>
            <person name="Gudbergsdottir S.R."/>
            <person name="Slesarev A.I."/>
            <person name="Kadnikov V.V."/>
            <person name="Krogh A."/>
            <person name="Bonch-Osmolovskaya E.A."/>
            <person name="Peng X."/>
            <person name="Kublanov I.V."/>
        </authorList>
    </citation>
    <scope>NUCLEOTIDE SEQUENCE [LARGE SCALE GENOMIC DNA]</scope>
    <source>
        <strain evidence="2 3">R1</strain>
    </source>
</reference>
<dbReference type="PANTHER" id="PTHR46580:SF4">
    <property type="entry name" value="ATP_GTP-BINDING PROTEIN"/>
    <property type="match status" value="1"/>
</dbReference>
<protein>
    <submittedName>
        <fullName evidence="2">Uncharacterized protein</fullName>
    </submittedName>
</protein>
<sequence>MRKVFPALLAVWGICTGALGAADGWRLISSQTGDLPRPNAGDQQTCLVPGDFDGDGRIDFVVGERTQAPSVVLFRNTDTGWQRVVVDDSHLRPEAGGVAFDVDRDGDLDLILGQDASGSEIWWWENPFPNFNSPWVRRPIKTTGGKKHHDQTVGDFDGDGHAELVSWNQGARCLLLFEIPESVHSSGDWPYRAIFRWTAGPEYEGFPSQPVDLDGDGHIDIVGGGLWFKYKNGEFVAHTIDDNMRFTQCAAGQLIPGGFAEVVFSPGDADGDAKWYEWDGEQWRVHALGAVRHGHTCEIGDLNLDGHLDIMIGEMGSPGAGEDARVIVWWGNGKGNFREEVIHRGQGIHEGRLADVDGDGDLDIIVKPYHHHAPFVGILINPTK</sequence>
<dbReference type="RefSeq" id="WP_095415225.1">
    <property type="nucleotide sequence ID" value="NZ_CP018477.1"/>
</dbReference>
<gene>
    <name evidence="2" type="ORF">THTE_2455</name>
</gene>
<dbReference type="EMBL" id="CP018477">
    <property type="protein sequence ID" value="ASV75057.1"/>
    <property type="molecule type" value="Genomic_DNA"/>
</dbReference>
<dbReference type="InterPro" id="IPR013517">
    <property type="entry name" value="FG-GAP"/>
</dbReference>
<keyword evidence="3" id="KW-1185">Reference proteome</keyword>
<proteinExistence type="predicted"/>
<organism evidence="2 3">
    <name type="scientific">Thermogutta terrifontis</name>
    <dbReference type="NCBI Taxonomy" id="1331910"/>
    <lineage>
        <taxon>Bacteria</taxon>
        <taxon>Pseudomonadati</taxon>
        <taxon>Planctomycetota</taxon>
        <taxon>Planctomycetia</taxon>
        <taxon>Pirellulales</taxon>
        <taxon>Thermoguttaceae</taxon>
        <taxon>Thermogutta</taxon>
    </lineage>
</organism>
<dbReference type="OrthoDB" id="253939at2"/>
<accession>A0A286RGI5</accession>
<evidence type="ECO:0000313" key="3">
    <source>
        <dbReference type="Proteomes" id="UP000215086"/>
    </source>
</evidence>
<dbReference type="AlphaFoldDB" id="A0A286RGI5"/>
<keyword evidence="1" id="KW-0732">Signal</keyword>
<dbReference type="PANTHER" id="PTHR46580">
    <property type="entry name" value="SENSOR KINASE-RELATED"/>
    <property type="match status" value="1"/>
</dbReference>
<name>A0A286RGI5_9BACT</name>
<dbReference type="Gene3D" id="2.130.10.130">
    <property type="entry name" value="Integrin alpha, N-terminal"/>
    <property type="match status" value="2"/>
</dbReference>
<dbReference type="InterPro" id="IPR028994">
    <property type="entry name" value="Integrin_alpha_N"/>
</dbReference>